<evidence type="ECO:0000313" key="4">
    <source>
        <dbReference type="EMBL" id="CAE6507134.1"/>
    </source>
</evidence>
<dbReference type="PANTHER" id="PTHR37534:SF46">
    <property type="entry name" value="ZN(II)2CYS6 TRANSCRIPTION FACTOR (EUROFUNG)"/>
    <property type="match status" value="1"/>
</dbReference>
<dbReference type="GO" id="GO:0008270">
    <property type="term" value="F:zinc ion binding"/>
    <property type="evidence" value="ECO:0007669"/>
    <property type="project" value="InterPro"/>
</dbReference>
<dbReference type="InterPro" id="IPR001138">
    <property type="entry name" value="Zn2Cys6_DnaBD"/>
</dbReference>
<accession>A0A8H3HF76</accession>
<dbReference type="InterPro" id="IPR021858">
    <property type="entry name" value="Fun_TF"/>
</dbReference>
<dbReference type="Gene3D" id="4.10.240.10">
    <property type="entry name" value="Zn(2)-C6 fungal-type DNA-binding domain"/>
    <property type="match status" value="1"/>
</dbReference>
<keyword evidence="2" id="KW-0539">Nucleus</keyword>
<dbReference type="PROSITE" id="PS00463">
    <property type="entry name" value="ZN2_CY6_FUNGAL_1"/>
    <property type="match status" value="1"/>
</dbReference>
<dbReference type="SMART" id="SM00066">
    <property type="entry name" value="GAL4"/>
    <property type="match status" value="1"/>
</dbReference>
<comment type="caution">
    <text evidence="4">The sequence shown here is derived from an EMBL/GenBank/DDBJ whole genome shotgun (WGS) entry which is preliminary data.</text>
</comment>
<dbReference type="Pfam" id="PF00172">
    <property type="entry name" value="Zn_clus"/>
    <property type="match status" value="1"/>
</dbReference>
<evidence type="ECO:0000256" key="1">
    <source>
        <dbReference type="ARBA" id="ARBA00004123"/>
    </source>
</evidence>
<dbReference type="PROSITE" id="PS50048">
    <property type="entry name" value="ZN2_CY6_FUNGAL_2"/>
    <property type="match status" value="1"/>
</dbReference>
<reference evidence="4" key="1">
    <citation type="submission" date="2021-01" db="EMBL/GenBank/DDBJ databases">
        <authorList>
            <person name="Kaushik A."/>
        </authorList>
    </citation>
    <scope>NUCLEOTIDE SEQUENCE</scope>
    <source>
        <strain evidence="4">AG6-10EEA</strain>
    </source>
</reference>
<name>A0A8H3HF76_9AGAM</name>
<dbReference type="SUPFAM" id="SSF57701">
    <property type="entry name" value="Zn2/Cys6 DNA-binding domain"/>
    <property type="match status" value="1"/>
</dbReference>
<feature type="domain" description="Zn(2)-C6 fungal-type" evidence="3">
    <location>
        <begin position="12"/>
        <end position="40"/>
    </location>
</feature>
<dbReference type="PANTHER" id="PTHR37534">
    <property type="entry name" value="TRANSCRIPTIONAL ACTIVATOR PROTEIN UGA3"/>
    <property type="match status" value="1"/>
</dbReference>
<gene>
    <name evidence="4" type="ORF">RDB_LOCUS121605</name>
</gene>
<dbReference type="CDD" id="cd00067">
    <property type="entry name" value="GAL4"/>
    <property type="match status" value="1"/>
</dbReference>
<dbReference type="GO" id="GO:0000981">
    <property type="term" value="F:DNA-binding transcription factor activity, RNA polymerase II-specific"/>
    <property type="evidence" value="ECO:0007669"/>
    <property type="project" value="InterPro"/>
</dbReference>
<organism evidence="4 5">
    <name type="scientific">Rhizoctonia solani</name>
    <dbReference type="NCBI Taxonomy" id="456999"/>
    <lineage>
        <taxon>Eukaryota</taxon>
        <taxon>Fungi</taxon>
        <taxon>Dikarya</taxon>
        <taxon>Basidiomycota</taxon>
        <taxon>Agaricomycotina</taxon>
        <taxon>Agaricomycetes</taxon>
        <taxon>Cantharellales</taxon>
        <taxon>Ceratobasidiaceae</taxon>
        <taxon>Rhizoctonia</taxon>
    </lineage>
</organism>
<evidence type="ECO:0000256" key="2">
    <source>
        <dbReference type="ARBA" id="ARBA00023242"/>
    </source>
</evidence>
<sequence length="505" mass="56603">MSRTIPKRSMGGCLTCKRRKKKCDERRPYCSRCERGDFHCLGYDLHGTSGIGGSCYATNSELIRWPSHTTVTLGSESLSPESLDALIPFPGYENEVERSPVTHILFQEINNSLSSVPNAIKLDPVVLEDATSWIVSYYVKFSQEALFKLPSSSVESGLLWRISDSEITRWSMYLGARVAKDVSSGNNGQKYLGWIFRFYQQILETSPTQLNSGLESRLGGLLDLVHLVCMISGTTTGYALFKRCAPVFLQLAALTPTLWSNNFTISILEAIQSPRYEVMQFVIGDTIIALSLGTPPLFHYNTTPSWIDEAPSHFQLMYGFPIGVLLLLAKINAWRTLRLAGQVEESQGNWDDWEQHLNNWNPTIDHTDGPNNNIARFTVQEAWRQSAIIYLHMGMREVNSADPRVETAVQQIVQLAGIFKMGSRLESHLLIPYFIAGVAARQEKHRAALRGKLSSGLIRRVNAFLLSGSDFVATLDHLWHGAGSEGRPITWEDYVQSRCIILPVV</sequence>
<evidence type="ECO:0000313" key="5">
    <source>
        <dbReference type="Proteomes" id="UP000663853"/>
    </source>
</evidence>
<proteinExistence type="predicted"/>
<protein>
    <recommendedName>
        <fullName evidence="3">Zn(2)-C6 fungal-type domain-containing protein</fullName>
    </recommendedName>
</protein>
<dbReference type="AlphaFoldDB" id="A0A8H3HF76"/>
<evidence type="ECO:0000259" key="3">
    <source>
        <dbReference type="PROSITE" id="PS50048"/>
    </source>
</evidence>
<dbReference type="InterPro" id="IPR036864">
    <property type="entry name" value="Zn2-C6_fun-type_DNA-bd_sf"/>
</dbReference>
<dbReference type="GO" id="GO:0005634">
    <property type="term" value="C:nucleus"/>
    <property type="evidence" value="ECO:0007669"/>
    <property type="project" value="UniProtKB-SubCell"/>
</dbReference>
<dbReference type="EMBL" id="CAJMXA010003612">
    <property type="protein sequence ID" value="CAE6507134.1"/>
    <property type="molecule type" value="Genomic_DNA"/>
</dbReference>
<dbReference type="Proteomes" id="UP000663853">
    <property type="component" value="Unassembled WGS sequence"/>
</dbReference>
<dbReference type="Pfam" id="PF11951">
    <property type="entry name" value="Fungal_trans_2"/>
    <property type="match status" value="1"/>
</dbReference>
<comment type="subcellular location">
    <subcellularLocation>
        <location evidence="1">Nucleus</location>
    </subcellularLocation>
</comment>